<dbReference type="InterPro" id="IPR016171">
    <property type="entry name" value="Vanillyl_alc_oxidase_C-sub2"/>
</dbReference>
<evidence type="ECO:0000256" key="1">
    <source>
        <dbReference type="ARBA" id="ARBA00001974"/>
    </source>
</evidence>
<dbReference type="AlphaFoldDB" id="A0A5S9MAJ6"/>
<name>A0A5S9MAJ6_BACIA</name>
<dbReference type="GO" id="GO:0050660">
    <property type="term" value="F:flavin adenine dinucleotide binding"/>
    <property type="evidence" value="ECO:0007669"/>
    <property type="project" value="InterPro"/>
</dbReference>
<dbReference type="Gene3D" id="1.10.45.10">
    <property type="entry name" value="Vanillyl-alcohol Oxidase, Chain A, domain 4"/>
    <property type="match status" value="1"/>
</dbReference>
<evidence type="ECO:0000256" key="3">
    <source>
        <dbReference type="ARBA" id="ARBA00022827"/>
    </source>
</evidence>
<organism evidence="5 6">
    <name type="scientific">Bacillus safensis</name>
    <dbReference type="NCBI Taxonomy" id="561879"/>
    <lineage>
        <taxon>Bacteria</taxon>
        <taxon>Bacillati</taxon>
        <taxon>Bacillota</taxon>
        <taxon>Bacilli</taxon>
        <taxon>Bacillales</taxon>
        <taxon>Bacillaceae</taxon>
        <taxon>Bacillus</taxon>
    </lineage>
</organism>
<evidence type="ECO:0000256" key="2">
    <source>
        <dbReference type="ARBA" id="ARBA00022630"/>
    </source>
</evidence>
<gene>
    <name evidence="5" type="ORF">BsIDN1_35390</name>
</gene>
<dbReference type="Proteomes" id="UP000464658">
    <property type="component" value="Chromosome"/>
</dbReference>
<keyword evidence="2" id="KW-0285">Flavoprotein</keyword>
<proteinExistence type="predicted"/>
<dbReference type="FunFam" id="1.10.45.10:FF:000001">
    <property type="entry name" value="D-lactate dehydrogenase mitochondrial"/>
    <property type="match status" value="1"/>
</dbReference>
<evidence type="ECO:0000313" key="5">
    <source>
        <dbReference type="EMBL" id="BBP89921.1"/>
    </source>
</evidence>
<protein>
    <recommendedName>
        <fullName evidence="4">FAD-binding oxidoreductase/transferase type 4 C-terminal domain-containing protein</fullName>
    </recommendedName>
</protein>
<dbReference type="InterPro" id="IPR016164">
    <property type="entry name" value="FAD-linked_Oxase-like_C"/>
</dbReference>
<dbReference type="EMBL" id="AP021906">
    <property type="protein sequence ID" value="BBP89921.1"/>
    <property type="molecule type" value="Genomic_DNA"/>
</dbReference>
<evidence type="ECO:0000259" key="4">
    <source>
        <dbReference type="Pfam" id="PF02913"/>
    </source>
</evidence>
<evidence type="ECO:0000313" key="6">
    <source>
        <dbReference type="Proteomes" id="UP000464658"/>
    </source>
</evidence>
<dbReference type="GO" id="GO:0003824">
    <property type="term" value="F:catalytic activity"/>
    <property type="evidence" value="ECO:0007669"/>
    <property type="project" value="InterPro"/>
</dbReference>
<keyword evidence="3" id="KW-0274">FAD</keyword>
<dbReference type="InterPro" id="IPR004113">
    <property type="entry name" value="FAD-bd_oxidored_4_C"/>
</dbReference>
<dbReference type="Pfam" id="PF02913">
    <property type="entry name" value="FAD-oxidase_C"/>
    <property type="match status" value="1"/>
</dbReference>
<comment type="cofactor">
    <cofactor evidence="1">
        <name>FAD</name>
        <dbReference type="ChEBI" id="CHEBI:57692"/>
    </cofactor>
</comment>
<sequence length="49" mass="5473">MKAPYLELKVKKKEGIAAMKAIKQALDPENMMNPDKVFGKAARKRVVVS</sequence>
<accession>A0A5S9MAJ6</accession>
<reference evidence="5 6" key="1">
    <citation type="submission" date="2019-12" db="EMBL/GenBank/DDBJ databases">
        <title>Full genome sequence of a Bacillus safensis strain isolated from commercially available natto in Indonesia.</title>
        <authorList>
            <person name="Yoshida M."/>
            <person name="Uomi M."/>
            <person name="Waturangi D."/>
            <person name="Ekaputri J.J."/>
            <person name="Setiamarga D.H.E."/>
        </authorList>
    </citation>
    <scope>NUCLEOTIDE SEQUENCE [LARGE SCALE GENOMIC DNA]</scope>
    <source>
        <strain evidence="5 6">IDN1</strain>
    </source>
</reference>
<dbReference type="SUPFAM" id="SSF55103">
    <property type="entry name" value="FAD-linked oxidases, C-terminal domain"/>
    <property type="match status" value="1"/>
</dbReference>
<feature type="domain" description="FAD-binding oxidoreductase/transferase type 4 C-terminal" evidence="4">
    <location>
        <begin position="1"/>
        <end position="37"/>
    </location>
</feature>